<feature type="compositionally biased region" description="Polar residues" evidence="5">
    <location>
        <begin position="463"/>
        <end position="473"/>
    </location>
</feature>
<dbReference type="Pfam" id="PF13520">
    <property type="entry name" value="AA_permease_2"/>
    <property type="match status" value="1"/>
</dbReference>
<feature type="compositionally biased region" description="Basic and acidic residues" evidence="5">
    <location>
        <begin position="1065"/>
        <end position="1078"/>
    </location>
</feature>
<feature type="compositionally biased region" description="Basic and acidic residues" evidence="5">
    <location>
        <begin position="1136"/>
        <end position="1172"/>
    </location>
</feature>
<comment type="subcellular location">
    <subcellularLocation>
        <location evidence="1">Membrane</location>
        <topology evidence="1">Multi-pass membrane protein</topology>
    </subcellularLocation>
</comment>
<sequence>MAEVKGHDPIRTVRRAGLASIIITSLLFFTTILSFVIVLTKEEITNANEVLGALFFRKVYGDTAATKLFPILIGISSFGGIVSMSLYYARMLREAGRQGVLPFATFWSRVGRFKTPYGPLLLKWCLSTFLVVAVPAGDTFAFLVDLSGYPGLVFALATSCGVWVLRNRRAKMGLPDHAYKASNTVVLAYVLKSIALIVMPWIPPEGGSHGGDVDFFYAMYCIVALGVMLAKAPVSRKRALSTAPPPSFEACVVTYISQDRAFQRVFAEADIEGMKKVVREKLNLAPNAGVRLAQVAEGRRIDLEDDADFYAFQLGARLKPELQVEVSVIAAPAAQLASPSVTATSINLERAPPPAPTQTGKGETSQTADGSASVPPAPKKKKKPRKSNLIIIDNEAEQRGSKSTGPVESTANEQVPKAPKSKGKEADPVPLTTNAEPAKKPKSKAKSVPPADQPVPGIRGESKQPNDITTEASNVPPKSKKGKKAATGTTPAPEPTSVPTTESIPETSPADTEIPQSRPKKRGRKAAQDGEQDIPAPETTKTAGPPVKKQRTSADADVDMGSGAQSPVATTLPPPVRSERRNSTVLSIPDPDKPVSSVGSAADILRRWGAKSAATQVASGDGPSTTTDVADQDAETKLKPKRKRKKKDQAADDTSTTASIPAPTPEATQCLVCTSGPHEPSDCALLSKRDSETAKMIEERIQNLEDAQGPARIHQMLIGTLRRWLKDTKKQVEAQNVSITPTPVPTPIPTRPKKSKLSSVAVSQQSEGSSTEDEDILKSVMETRIESDEEDGGEDGEEDEDEDMADASLPKLELKRELEQATTPVHTPTPTPSPKHTSIPLPPSSPTTKALLQSQRMSQSGVRALLDGLESEEAGDGEEENSDEEGSDLAQSTPSDVARRRHRKTVRLDVQDSDEEATVRAHAQVQDEGSDVEMRDSEERDLATLSQLLDSSQHIPEEIVGVVGEEDDEDDIEEYEDEKDKSGQEAPDGEAGSPIESPDREPVAAEEEVAETAQEEESEPLQEGEDEDEDEDEDESEPEVKPVQESETVAPAPKKRGRPPLPQSVKDERAAEKARIQAEKIALQGGDPSVPRKRGRPRKSQPVEGDTSTSGKPESAVPATQTPEGSQGPRPRGRPRLSDTVRAEREAANERIRAEKAIQKLEKRTAKADAKVASKGKGANATTPADHEESGEKDGDSTVQRSPHVEEATESPVVPAWSTLKNPSSSRPGSSQADEIEWSATEAGEDGTNKRPSGSQPSASKPTPDTRAKKGSAPSKPLFMPSSGLGQRFLPALSPLTSTPIPSKLLSLSQQTPSNALQRRRSIGSASAPRFTEIRKTHDLQQRSRKERNKSLSSQPTALNSSQSLKSKPNGADGVVDIESSDEEVDSSADEAKKLGPSSQRKKKRPSAFAYFDQS</sequence>
<evidence type="ECO:0000313" key="7">
    <source>
        <dbReference type="EMBL" id="CUA75429.1"/>
    </source>
</evidence>
<gene>
    <name evidence="7" type="ORF">RSOLAG22IIIB_05904</name>
</gene>
<name>A0A0K6GAM1_9AGAM</name>
<feature type="transmembrane region" description="Helical" evidence="6">
    <location>
        <begin position="186"/>
        <end position="203"/>
    </location>
</feature>
<feature type="compositionally biased region" description="Basic and acidic residues" evidence="5">
    <location>
        <begin position="1332"/>
        <end position="1344"/>
    </location>
</feature>
<feature type="compositionally biased region" description="Basic and acidic residues" evidence="5">
    <location>
        <begin position="1185"/>
        <end position="1196"/>
    </location>
</feature>
<feature type="compositionally biased region" description="Polar residues" evidence="5">
    <location>
        <begin position="1351"/>
        <end position="1367"/>
    </location>
</feature>
<keyword evidence="8" id="KW-1185">Reference proteome</keyword>
<evidence type="ECO:0000256" key="4">
    <source>
        <dbReference type="ARBA" id="ARBA00023136"/>
    </source>
</evidence>
<dbReference type="GO" id="GO:0003677">
    <property type="term" value="F:DNA binding"/>
    <property type="evidence" value="ECO:0007669"/>
    <property type="project" value="InterPro"/>
</dbReference>
<dbReference type="GO" id="GO:0016020">
    <property type="term" value="C:membrane"/>
    <property type="evidence" value="ECO:0007669"/>
    <property type="project" value="UniProtKB-SubCell"/>
</dbReference>
<feature type="compositionally biased region" description="Acidic residues" evidence="5">
    <location>
        <begin position="787"/>
        <end position="805"/>
    </location>
</feature>
<feature type="transmembrane region" description="Helical" evidence="6">
    <location>
        <begin position="121"/>
        <end position="143"/>
    </location>
</feature>
<dbReference type="EMBL" id="CYGV01001545">
    <property type="protein sequence ID" value="CUA75429.1"/>
    <property type="molecule type" value="Genomic_DNA"/>
</dbReference>
<feature type="compositionally biased region" description="Polar residues" evidence="5">
    <location>
        <begin position="401"/>
        <end position="413"/>
    </location>
</feature>
<dbReference type="PANTHER" id="PTHR11785:SF353">
    <property type="entry name" value="METHIONINE TRANSPORTER (EUROFUNG)"/>
    <property type="match status" value="1"/>
</dbReference>
<feature type="compositionally biased region" description="Acidic residues" evidence="5">
    <location>
        <begin position="1379"/>
        <end position="1389"/>
    </location>
</feature>
<feature type="transmembrane region" description="Helical" evidence="6">
    <location>
        <begin position="16"/>
        <end position="39"/>
    </location>
</feature>
<dbReference type="PRINTS" id="PR00929">
    <property type="entry name" value="ATHOOK"/>
</dbReference>
<keyword evidence="4 6" id="KW-0472">Membrane</keyword>
<dbReference type="PANTHER" id="PTHR11785">
    <property type="entry name" value="AMINO ACID TRANSPORTER"/>
    <property type="match status" value="1"/>
</dbReference>
<feature type="compositionally biased region" description="Basic and acidic residues" evidence="5">
    <location>
        <begin position="932"/>
        <end position="942"/>
    </location>
</feature>
<evidence type="ECO:0000256" key="2">
    <source>
        <dbReference type="ARBA" id="ARBA00022692"/>
    </source>
</evidence>
<keyword evidence="2 6" id="KW-0812">Transmembrane</keyword>
<feature type="compositionally biased region" description="Polar residues" evidence="5">
    <location>
        <begin position="498"/>
        <end position="510"/>
    </location>
</feature>
<dbReference type="Proteomes" id="UP000044841">
    <property type="component" value="Unassembled WGS sequence"/>
</dbReference>
<reference evidence="7 8" key="1">
    <citation type="submission" date="2015-07" db="EMBL/GenBank/DDBJ databases">
        <authorList>
            <person name="Noorani M."/>
        </authorList>
    </citation>
    <scope>NUCLEOTIDE SEQUENCE [LARGE SCALE GENOMIC DNA]</scope>
    <source>
        <strain evidence="7">BBA 69670</strain>
    </source>
</reference>
<feature type="compositionally biased region" description="Low complexity" evidence="5">
    <location>
        <begin position="654"/>
        <end position="666"/>
    </location>
</feature>
<proteinExistence type="predicted"/>
<dbReference type="InterPro" id="IPR002293">
    <property type="entry name" value="AA/rel_permease1"/>
</dbReference>
<evidence type="ECO:0000313" key="8">
    <source>
        <dbReference type="Proteomes" id="UP000044841"/>
    </source>
</evidence>
<evidence type="ECO:0000256" key="6">
    <source>
        <dbReference type="SAM" id="Phobius"/>
    </source>
</evidence>
<dbReference type="SMART" id="SM00384">
    <property type="entry name" value="AT_hook"/>
    <property type="match status" value="4"/>
</dbReference>
<dbReference type="Gene3D" id="1.20.1740.10">
    <property type="entry name" value="Amino acid/polyamine transporter I"/>
    <property type="match status" value="1"/>
</dbReference>
<dbReference type="InterPro" id="IPR017956">
    <property type="entry name" value="AT_hook_DNA-bd_motif"/>
</dbReference>
<feature type="transmembrane region" description="Helical" evidence="6">
    <location>
        <begin position="149"/>
        <end position="165"/>
    </location>
</feature>
<feature type="compositionally biased region" description="Polar residues" evidence="5">
    <location>
        <begin position="1295"/>
        <end position="1317"/>
    </location>
</feature>
<evidence type="ECO:0000256" key="1">
    <source>
        <dbReference type="ARBA" id="ARBA00004141"/>
    </source>
</evidence>
<feature type="region of interest" description="Disordered" evidence="5">
    <location>
        <begin position="344"/>
        <end position="666"/>
    </location>
</feature>
<dbReference type="GO" id="GO:0015179">
    <property type="term" value="F:L-amino acid transmembrane transporter activity"/>
    <property type="evidence" value="ECO:0007669"/>
    <property type="project" value="TreeGrafter"/>
</dbReference>
<feature type="transmembrane region" description="Helical" evidence="6">
    <location>
        <begin position="68"/>
        <end position="89"/>
    </location>
</feature>
<feature type="compositionally biased region" description="Low complexity" evidence="5">
    <location>
        <begin position="485"/>
        <end position="497"/>
    </location>
</feature>
<feature type="compositionally biased region" description="Polar residues" evidence="5">
    <location>
        <begin position="850"/>
        <end position="861"/>
    </location>
</feature>
<feature type="region of interest" description="Disordered" evidence="5">
    <location>
        <begin position="729"/>
        <end position="1415"/>
    </location>
</feature>
<accession>A0A0K6GAM1</accession>
<feature type="compositionally biased region" description="Acidic residues" evidence="5">
    <location>
        <begin position="964"/>
        <end position="977"/>
    </location>
</feature>
<feature type="compositionally biased region" description="Polar residues" evidence="5">
    <location>
        <begin position="944"/>
        <end position="954"/>
    </location>
</feature>
<feature type="compositionally biased region" description="Polar residues" evidence="5">
    <location>
        <begin position="1106"/>
        <end position="1125"/>
    </location>
</feature>
<feature type="compositionally biased region" description="Polar residues" evidence="5">
    <location>
        <begin position="757"/>
        <end position="769"/>
    </location>
</feature>
<keyword evidence="3 6" id="KW-1133">Transmembrane helix</keyword>
<feature type="compositionally biased region" description="Polar residues" evidence="5">
    <location>
        <begin position="357"/>
        <end position="370"/>
    </location>
</feature>
<dbReference type="InterPro" id="IPR050598">
    <property type="entry name" value="AminoAcid_Transporter"/>
</dbReference>
<feature type="compositionally biased region" description="Polar residues" evidence="5">
    <location>
        <begin position="613"/>
        <end position="629"/>
    </location>
</feature>
<evidence type="ECO:0000256" key="5">
    <source>
        <dbReference type="SAM" id="MobiDB-lite"/>
    </source>
</evidence>
<feature type="compositionally biased region" description="Polar residues" evidence="5">
    <location>
        <begin position="1219"/>
        <end position="1233"/>
    </location>
</feature>
<organism evidence="7 8">
    <name type="scientific">Rhizoctonia solani</name>
    <dbReference type="NCBI Taxonomy" id="456999"/>
    <lineage>
        <taxon>Eukaryota</taxon>
        <taxon>Fungi</taxon>
        <taxon>Dikarya</taxon>
        <taxon>Basidiomycota</taxon>
        <taxon>Agaricomycotina</taxon>
        <taxon>Agaricomycetes</taxon>
        <taxon>Cantharellales</taxon>
        <taxon>Ceratobasidiaceae</taxon>
        <taxon>Rhizoctonia</taxon>
    </lineage>
</organism>
<protein>
    <submittedName>
        <fullName evidence="7">Microtubule-associated protein futsch</fullName>
    </submittedName>
</protein>
<feature type="compositionally biased region" description="Acidic residues" evidence="5">
    <location>
        <begin position="1004"/>
        <end position="1037"/>
    </location>
</feature>
<feature type="compositionally biased region" description="Acidic residues" evidence="5">
    <location>
        <begin position="869"/>
        <end position="887"/>
    </location>
</feature>
<feature type="compositionally biased region" description="Polar residues" evidence="5">
    <location>
        <begin position="1250"/>
        <end position="1263"/>
    </location>
</feature>
<evidence type="ECO:0000256" key="3">
    <source>
        <dbReference type="ARBA" id="ARBA00022989"/>
    </source>
</evidence>